<dbReference type="InterPro" id="IPR001283">
    <property type="entry name" value="CRISP-related"/>
</dbReference>
<evidence type="ECO:0000313" key="4">
    <source>
        <dbReference type="Proteomes" id="UP001292079"/>
    </source>
</evidence>
<evidence type="ECO:0000256" key="1">
    <source>
        <dbReference type="SAM" id="SignalP"/>
    </source>
</evidence>
<organism evidence="3 4">
    <name type="scientific">Schistosoma mekongi</name>
    <name type="common">Parasitic worm</name>
    <dbReference type="NCBI Taxonomy" id="38744"/>
    <lineage>
        <taxon>Eukaryota</taxon>
        <taxon>Metazoa</taxon>
        <taxon>Spiralia</taxon>
        <taxon>Lophotrochozoa</taxon>
        <taxon>Platyhelminthes</taxon>
        <taxon>Trematoda</taxon>
        <taxon>Digenea</taxon>
        <taxon>Strigeidida</taxon>
        <taxon>Schistosomatoidea</taxon>
        <taxon>Schistosomatidae</taxon>
        <taxon>Schistosoma</taxon>
    </lineage>
</organism>
<sequence length="182" mass="21157">MIKIILVSCLILLFTSQYLATRLPLELEQIYKFHKKVRKGLLNCKIPGQPPAKYLEKLKWSKLLARKAQKQADKCKYDSNDPNDFIIGEYETIGQNIAEYPTIERALKEWFDEHNNYNFEKNQCNGECKNYKQMVWNTTSEIGCGFKKCDKNYILVCNYAPGDSDGRPYEAKPRSACELPKL</sequence>
<dbReference type="InterPro" id="IPR014044">
    <property type="entry name" value="CAP_dom"/>
</dbReference>
<dbReference type="PANTHER" id="PTHR10334">
    <property type="entry name" value="CYSTEINE-RICH SECRETORY PROTEIN-RELATED"/>
    <property type="match status" value="1"/>
</dbReference>
<dbReference type="CDD" id="cd05380">
    <property type="entry name" value="CAP_euk"/>
    <property type="match status" value="1"/>
</dbReference>
<proteinExistence type="predicted"/>
<feature type="domain" description="SCP" evidence="2">
    <location>
        <begin position="25"/>
        <end position="166"/>
    </location>
</feature>
<dbReference type="PRINTS" id="PR00838">
    <property type="entry name" value="V5ALLERGEN"/>
</dbReference>
<keyword evidence="1" id="KW-0732">Signal</keyword>
<name>A0AAE1Z8R7_SCHME</name>
<dbReference type="Pfam" id="PF00188">
    <property type="entry name" value="CAP"/>
    <property type="match status" value="1"/>
</dbReference>
<feature type="signal peptide" evidence="1">
    <location>
        <begin position="1"/>
        <end position="20"/>
    </location>
</feature>
<dbReference type="InterPro" id="IPR035940">
    <property type="entry name" value="CAP_sf"/>
</dbReference>
<dbReference type="SUPFAM" id="SSF55797">
    <property type="entry name" value="PR-1-like"/>
    <property type="match status" value="1"/>
</dbReference>
<dbReference type="EMBL" id="JALJAT010000006">
    <property type="protein sequence ID" value="KAK4468829.1"/>
    <property type="molecule type" value="Genomic_DNA"/>
</dbReference>
<dbReference type="SMART" id="SM00198">
    <property type="entry name" value="SCP"/>
    <property type="match status" value="1"/>
</dbReference>
<evidence type="ECO:0000259" key="2">
    <source>
        <dbReference type="SMART" id="SM00198"/>
    </source>
</evidence>
<gene>
    <name evidence="3" type="ORF">MN116_007996</name>
</gene>
<feature type="chain" id="PRO_5042148773" description="SCP domain-containing protein" evidence="1">
    <location>
        <begin position="21"/>
        <end position="182"/>
    </location>
</feature>
<evidence type="ECO:0000313" key="3">
    <source>
        <dbReference type="EMBL" id="KAK4468829.1"/>
    </source>
</evidence>
<comment type="caution">
    <text evidence="3">The sequence shown here is derived from an EMBL/GenBank/DDBJ whole genome shotgun (WGS) entry which is preliminary data.</text>
</comment>
<dbReference type="AlphaFoldDB" id="A0AAE1Z8R7"/>
<dbReference type="InterPro" id="IPR002413">
    <property type="entry name" value="V5_allergen-like"/>
</dbReference>
<dbReference type="PRINTS" id="PR00837">
    <property type="entry name" value="V5TPXLIKE"/>
</dbReference>
<dbReference type="Gene3D" id="3.40.33.10">
    <property type="entry name" value="CAP"/>
    <property type="match status" value="1"/>
</dbReference>
<accession>A0AAE1Z8R7</accession>
<reference evidence="3" key="2">
    <citation type="journal article" date="2023" name="Infect Dis Poverty">
        <title>Chromosome-scale genome of the human blood fluke Schistosoma mekongi and its implications for public health.</title>
        <authorList>
            <person name="Zhou M."/>
            <person name="Xu L."/>
            <person name="Xu D."/>
            <person name="Chen W."/>
            <person name="Khan J."/>
            <person name="Hu Y."/>
            <person name="Huang H."/>
            <person name="Wei H."/>
            <person name="Zhang Y."/>
            <person name="Chusongsang P."/>
            <person name="Tanasarnprasert K."/>
            <person name="Hu X."/>
            <person name="Limpanont Y."/>
            <person name="Lv Z."/>
        </authorList>
    </citation>
    <scope>NUCLEOTIDE SEQUENCE</scope>
    <source>
        <strain evidence="3">LV_2022a</strain>
    </source>
</reference>
<keyword evidence="4" id="KW-1185">Reference proteome</keyword>
<reference evidence="3" key="1">
    <citation type="submission" date="2022-04" db="EMBL/GenBank/DDBJ databases">
        <authorList>
            <person name="Xu L."/>
            <person name="Lv Z."/>
        </authorList>
    </citation>
    <scope>NUCLEOTIDE SEQUENCE</scope>
    <source>
        <strain evidence="3">LV_2022a</strain>
    </source>
</reference>
<protein>
    <recommendedName>
        <fullName evidence="2">SCP domain-containing protein</fullName>
    </recommendedName>
</protein>
<dbReference type="Proteomes" id="UP001292079">
    <property type="component" value="Unassembled WGS sequence"/>
</dbReference>